<comment type="caution">
    <text evidence="1">The sequence shown here is derived from an EMBL/GenBank/DDBJ whole genome shotgun (WGS) entry which is preliminary data.</text>
</comment>
<dbReference type="EMBL" id="LDPZ01000010">
    <property type="protein sequence ID" value="KTQ97283.1"/>
    <property type="molecule type" value="Genomic_DNA"/>
</dbReference>
<dbReference type="PATRIC" id="fig|401562.3.peg.195"/>
<sequence>MPIKREMRGFYPIDWRELSRSIRFRRAKGRCDHCRRPHGALICVSDDGAWWDESAAVWLDRRGRPLRNARPAPSDLAPSIPVSWTRVWLACAHLDHDLANNASSNLAALCQRCHLNHDRPEHRRRRRERWMASKALGDLFDGPYR</sequence>
<dbReference type="STRING" id="401562.NS365_11190"/>
<dbReference type="Proteomes" id="UP000078272">
    <property type="component" value="Unassembled WGS sequence"/>
</dbReference>
<proteinExistence type="predicted"/>
<accession>A0A175RBG5</accession>
<name>A0A175RBG5_9HYPH</name>
<reference evidence="1 2" key="1">
    <citation type="journal article" date="2016" name="Front. Microbiol.">
        <title>Genomic Resource of Rice Seed Associated Bacteria.</title>
        <authorList>
            <person name="Midha S."/>
            <person name="Bansal K."/>
            <person name="Sharma S."/>
            <person name="Kumar N."/>
            <person name="Patil P.P."/>
            <person name="Chaudhry V."/>
            <person name="Patil P.B."/>
        </authorList>
    </citation>
    <scope>NUCLEOTIDE SEQUENCE [LARGE SCALE GENOMIC DNA]</scope>
    <source>
        <strain evidence="1 2">NS226</strain>
    </source>
</reference>
<gene>
    <name evidence="1" type="ORF">NS226_04890</name>
</gene>
<evidence type="ECO:0000313" key="1">
    <source>
        <dbReference type="EMBL" id="KTQ97283.1"/>
    </source>
</evidence>
<organism evidence="1 2">
    <name type="scientific">Aureimonas ureilytica</name>
    <dbReference type="NCBI Taxonomy" id="401562"/>
    <lineage>
        <taxon>Bacteria</taxon>
        <taxon>Pseudomonadati</taxon>
        <taxon>Pseudomonadota</taxon>
        <taxon>Alphaproteobacteria</taxon>
        <taxon>Hyphomicrobiales</taxon>
        <taxon>Aurantimonadaceae</taxon>
        <taxon>Aureimonas</taxon>
    </lineage>
</organism>
<dbReference type="OrthoDB" id="7066992at2"/>
<dbReference type="AlphaFoldDB" id="A0A175RBG5"/>
<protein>
    <submittedName>
        <fullName evidence="1">Uncharacterized protein</fullName>
    </submittedName>
</protein>
<dbReference type="RefSeq" id="WP_058634033.1">
    <property type="nucleotide sequence ID" value="NZ_LDPZ01000010.1"/>
</dbReference>
<evidence type="ECO:0000313" key="2">
    <source>
        <dbReference type="Proteomes" id="UP000078272"/>
    </source>
</evidence>